<feature type="compositionally biased region" description="Acidic residues" evidence="9">
    <location>
        <begin position="238"/>
        <end position="259"/>
    </location>
</feature>
<dbReference type="InterPro" id="IPR033135">
    <property type="entry name" value="ClpP_His_AS"/>
</dbReference>
<dbReference type="PANTHER" id="PTHR10381">
    <property type="entry name" value="ATP-DEPENDENT CLP PROTEASE PROTEOLYTIC SUBUNIT"/>
    <property type="match status" value="1"/>
</dbReference>
<evidence type="ECO:0000313" key="10">
    <source>
        <dbReference type="EMBL" id="AXZ96265.1"/>
    </source>
</evidence>
<dbReference type="GO" id="GO:0006515">
    <property type="term" value="P:protein quality control for misfolded or incompletely synthesized proteins"/>
    <property type="evidence" value="ECO:0007669"/>
    <property type="project" value="TreeGrafter"/>
</dbReference>
<evidence type="ECO:0000256" key="6">
    <source>
        <dbReference type="PROSITE-ProRule" id="PRU10086"/>
    </source>
</evidence>
<evidence type="ECO:0000256" key="3">
    <source>
        <dbReference type="ARBA" id="ARBA00022801"/>
    </source>
</evidence>
<reference evidence="10" key="1">
    <citation type="submission" date="2017-02" db="EMBL/GenBank/DDBJ databases">
        <title>Plastome-wide rearrangements and gene losses in carnivorous Droseraceae.</title>
        <authorList>
            <person name="Nevill P.G."/>
            <person name="Howell K.A."/>
            <person name="Cross A.T."/>
            <person name="Williams A.V."/>
            <person name="Zhong X."/>
            <person name="Tonti-Filippini J."/>
            <person name="Boykin L.M."/>
            <person name="Dixon K.W."/>
            <person name="Small I.D."/>
        </authorList>
    </citation>
    <scope>NUCLEOTIDE SEQUENCE</scope>
</reference>
<keyword evidence="3 7" id="KW-0378">Hydrolase</keyword>
<dbReference type="Pfam" id="PF00574">
    <property type="entry name" value="CLP_protease"/>
    <property type="match status" value="1"/>
</dbReference>
<comment type="similarity">
    <text evidence="1 8">Belongs to the peptidase S14 family.</text>
</comment>
<proteinExistence type="inferred from homology"/>
<feature type="active site" evidence="6">
    <location>
        <position position="138"/>
    </location>
</feature>
<dbReference type="PANTHER" id="PTHR10381:SF73">
    <property type="entry name" value="ATP-DEPENDENT CLP PROTEASE PROTEOLYTIC SUBUNIT"/>
    <property type="match status" value="1"/>
</dbReference>
<name>A0A385KN69_DIOMU</name>
<dbReference type="PROSITE" id="PS00382">
    <property type="entry name" value="CLP_PROTEASE_HIS"/>
    <property type="match status" value="1"/>
</dbReference>
<evidence type="ECO:0000256" key="5">
    <source>
        <dbReference type="PROSITE-ProRule" id="PRU10085"/>
    </source>
</evidence>
<keyword evidence="10" id="KW-0934">Plastid</keyword>
<feature type="region of interest" description="Disordered" evidence="9">
    <location>
        <begin position="11"/>
        <end position="30"/>
    </location>
</feature>
<evidence type="ECO:0000256" key="4">
    <source>
        <dbReference type="ARBA" id="ARBA00022825"/>
    </source>
</evidence>
<dbReference type="EMBL" id="KY679201">
    <property type="protein sequence ID" value="AXZ96265.1"/>
    <property type="molecule type" value="Genomic_DNA"/>
</dbReference>
<evidence type="ECO:0000256" key="9">
    <source>
        <dbReference type="SAM" id="MobiDB-lite"/>
    </source>
</evidence>
<evidence type="ECO:0000256" key="2">
    <source>
        <dbReference type="ARBA" id="ARBA00022670"/>
    </source>
</evidence>
<keyword evidence="2 7" id="KW-0645">Protease</keyword>
<geneLocation type="chloroplast" evidence="10"/>
<dbReference type="GO" id="GO:0051117">
    <property type="term" value="F:ATPase binding"/>
    <property type="evidence" value="ECO:0007669"/>
    <property type="project" value="TreeGrafter"/>
</dbReference>
<dbReference type="InterPro" id="IPR018215">
    <property type="entry name" value="ClpP_Ser_AS"/>
</dbReference>
<dbReference type="GO" id="GO:0004252">
    <property type="term" value="F:serine-type endopeptidase activity"/>
    <property type="evidence" value="ECO:0007669"/>
    <property type="project" value="UniProtKB-EC"/>
</dbReference>
<keyword evidence="10" id="KW-0150">Chloroplast</keyword>
<dbReference type="GO" id="GO:0004176">
    <property type="term" value="F:ATP-dependent peptidase activity"/>
    <property type="evidence" value="ECO:0007669"/>
    <property type="project" value="InterPro"/>
</dbReference>
<accession>A0A385KN69</accession>
<dbReference type="EC" id="3.4.21.92" evidence="7"/>
<sequence length="265" mass="30026">MPLGLPNIAIDLPKKEEEEEEEEEEEDKNQEWYDLYSGLSRLRIIFIYDELSEEIVNQTMGLIASLSIQNSKADIFCFINSPGGTLILGSGLYDMMNSVPPDINTTSIGVAASMASYILAGGEKTKRLATAYSRIMLHQPAAELSVKNGGTVAEFLHDVRELAELREHVVHNYAKQTGQPYWAIEQMIDRDAFLSASEAKTFGIVDDIMNKEHVRNMSEKMKKYQELDEKQDEKQGEVDEEEVDEEEVDEEDVDEEEVDPLGLRR</sequence>
<dbReference type="InterPro" id="IPR023562">
    <property type="entry name" value="ClpP/TepA"/>
</dbReference>
<dbReference type="PRINTS" id="PR00127">
    <property type="entry name" value="CLPPROTEASEP"/>
</dbReference>
<dbReference type="AlphaFoldDB" id="A0A385KN69"/>
<dbReference type="PROSITE" id="PS00381">
    <property type="entry name" value="CLP_PROTEASE_SER"/>
    <property type="match status" value="1"/>
</dbReference>
<feature type="active site" evidence="5">
    <location>
        <position position="113"/>
    </location>
</feature>
<gene>
    <name evidence="10" type="primary">clpP</name>
</gene>
<dbReference type="CDD" id="cd07017">
    <property type="entry name" value="S14_ClpP_2"/>
    <property type="match status" value="1"/>
</dbReference>
<organism evidence="10">
    <name type="scientific">Dionaea muscipula</name>
    <name type="common">Venus flytrap</name>
    <dbReference type="NCBI Taxonomy" id="4362"/>
    <lineage>
        <taxon>Eukaryota</taxon>
        <taxon>Viridiplantae</taxon>
        <taxon>Streptophyta</taxon>
        <taxon>Embryophyta</taxon>
        <taxon>Tracheophyta</taxon>
        <taxon>Spermatophyta</taxon>
        <taxon>Magnoliopsida</taxon>
        <taxon>eudicotyledons</taxon>
        <taxon>Gunneridae</taxon>
        <taxon>Pentapetalae</taxon>
        <taxon>Caryophyllales</taxon>
        <taxon>Droseraceae</taxon>
        <taxon>Dionaea</taxon>
    </lineage>
</organism>
<evidence type="ECO:0000256" key="1">
    <source>
        <dbReference type="ARBA" id="ARBA00007039"/>
    </source>
</evidence>
<dbReference type="InterPro" id="IPR029045">
    <property type="entry name" value="ClpP/crotonase-like_dom_sf"/>
</dbReference>
<feature type="compositionally biased region" description="Acidic residues" evidence="9">
    <location>
        <begin position="17"/>
        <end position="28"/>
    </location>
</feature>
<protein>
    <recommendedName>
        <fullName evidence="8">ATP-dependent Clp protease proteolytic subunit</fullName>
        <ecNumber evidence="7">3.4.21.92</ecNumber>
    </recommendedName>
</protein>
<evidence type="ECO:0000256" key="8">
    <source>
        <dbReference type="RuleBase" id="RU003567"/>
    </source>
</evidence>
<feature type="region of interest" description="Disordered" evidence="9">
    <location>
        <begin position="219"/>
        <end position="265"/>
    </location>
</feature>
<evidence type="ECO:0000256" key="7">
    <source>
        <dbReference type="RuleBase" id="RU000549"/>
    </source>
</evidence>
<keyword evidence="4 7" id="KW-0720">Serine protease</keyword>
<dbReference type="GO" id="GO:0009368">
    <property type="term" value="C:endopeptidase Clp complex"/>
    <property type="evidence" value="ECO:0007669"/>
    <property type="project" value="TreeGrafter"/>
</dbReference>
<dbReference type="InterPro" id="IPR001907">
    <property type="entry name" value="ClpP"/>
</dbReference>
<feature type="compositionally biased region" description="Basic and acidic residues" evidence="9">
    <location>
        <begin position="219"/>
        <end position="237"/>
    </location>
</feature>
<dbReference type="GO" id="GO:0009532">
    <property type="term" value="C:plastid stroma"/>
    <property type="evidence" value="ECO:0007669"/>
    <property type="project" value="UniProtKB-ARBA"/>
</dbReference>
<dbReference type="SUPFAM" id="SSF52096">
    <property type="entry name" value="ClpP/crotonase"/>
    <property type="match status" value="1"/>
</dbReference>
<dbReference type="Gene3D" id="3.90.226.10">
    <property type="entry name" value="2-enoyl-CoA Hydratase, Chain A, domain 1"/>
    <property type="match status" value="1"/>
</dbReference>